<feature type="compositionally biased region" description="Low complexity" evidence="1">
    <location>
        <begin position="562"/>
        <end position="572"/>
    </location>
</feature>
<name>A0A066X4Y0_COLSU</name>
<evidence type="ECO:0000256" key="1">
    <source>
        <dbReference type="SAM" id="MobiDB-lite"/>
    </source>
</evidence>
<sequence length="708" mass="80496">MDDNDPATPANDGTVAPLETLLGPDIDCDMVGLKPSKAITIVDDDSTSTSSDEDDPLMTADDLELKRLLRKTNIENIKRAWEEEAQMEDHDGTTAHHERTGPIIPDSWIDKVNQDDTTLHHELVGPTPPDFETDRAQFDRSHFYTDYDDSQTDRRPFELQLDLPVYRRYYIPVLQAGSTPVWYTEGRAFIYNTCWALNKNALGGYCIPDETVLDFSLPQTQMPWLPDNGRLVGNIPCIHYDNPVLGKDYASPVAACTTDHCYATTIKTSPDISLAYNRSVRVWQSTSYSIRKKNAWVFKPTTPHNRRHAFQLPKQLGEPEGHKRKATEELEGDGEDLEADSTKTSHDKEELQVASEDIKPQDPPRSPTASHEPEPQKNSTVRKKAKRQPTTEEKSAKQEASNFTDRDFQQDRNAQWKHPTPTTYDLMPKQLKALSHATTVFNNDPEHDIFTRTDKLAILRVLIAPTNASQQRGDFTSYPACRAYLKALKGTKTPDFLDACTTLLLYSFTPPDSWPDGPTPTYVRLLKTLSLSKYEHQESVDSLLVKLGQREAPPKPKPPVEPKVTPELTTTARPPPRKPKLTMTPIRVVYNVGPPPDTPAPQLTREHQEYREYIAQWRDTNTFENRIRLDNTRVILTNHYWTDLDQYAAHLHHNADTTHDERMVIHANLLREVEARWANLPTTLTPRYYQPMTDPYKPATDSSGNGTD</sequence>
<gene>
    <name evidence="2" type="ORF">CSUB01_08067</name>
</gene>
<dbReference type="EMBL" id="JMSE01001472">
    <property type="protein sequence ID" value="KDN60806.1"/>
    <property type="molecule type" value="Genomic_DNA"/>
</dbReference>
<evidence type="ECO:0000313" key="2">
    <source>
        <dbReference type="EMBL" id="KDN60806.1"/>
    </source>
</evidence>
<feature type="region of interest" description="Disordered" evidence="1">
    <location>
        <begin position="299"/>
        <end position="424"/>
    </location>
</feature>
<feature type="region of interest" description="Disordered" evidence="1">
    <location>
        <begin position="688"/>
        <end position="708"/>
    </location>
</feature>
<proteinExistence type="predicted"/>
<dbReference type="AlphaFoldDB" id="A0A066X4Y0"/>
<feature type="compositionally biased region" description="Basic and acidic residues" evidence="1">
    <location>
        <begin position="340"/>
        <end position="362"/>
    </location>
</feature>
<feature type="compositionally biased region" description="Basic and acidic residues" evidence="1">
    <location>
        <begin position="549"/>
        <end position="560"/>
    </location>
</feature>
<evidence type="ECO:0000313" key="3">
    <source>
        <dbReference type="Proteomes" id="UP000027238"/>
    </source>
</evidence>
<feature type="compositionally biased region" description="Basic and acidic residues" evidence="1">
    <location>
        <begin position="85"/>
        <end position="100"/>
    </location>
</feature>
<reference evidence="3" key="1">
    <citation type="journal article" date="2014" name="Genome Announc.">
        <title>Draft genome sequence of Colletotrichum sublineola, a destructive pathogen of cultivated sorghum.</title>
        <authorList>
            <person name="Baroncelli R."/>
            <person name="Sanz-Martin J.M."/>
            <person name="Rech G.E."/>
            <person name="Sukno S.A."/>
            <person name="Thon M.R."/>
        </authorList>
    </citation>
    <scope>NUCLEOTIDE SEQUENCE [LARGE SCALE GENOMIC DNA]</scope>
    <source>
        <strain evidence="3">TX430BB</strain>
    </source>
</reference>
<protein>
    <submittedName>
        <fullName evidence="2">Uncharacterized protein</fullName>
    </submittedName>
</protein>
<feature type="region of interest" description="Disordered" evidence="1">
    <location>
        <begin position="85"/>
        <end position="108"/>
    </location>
</feature>
<comment type="caution">
    <text evidence="2">The sequence shown here is derived from an EMBL/GenBank/DDBJ whole genome shotgun (WGS) entry which is preliminary data.</text>
</comment>
<feature type="region of interest" description="Disordered" evidence="1">
    <location>
        <begin position="549"/>
        <end position="581"/>
    </location>
</feature>
<dbReference type="HOGENOM" id="CLU_389795_0_0_1"/>
<keyword evidence="3" id="KW-1185">Reference proteome</keyword>
<dbReference type="Proteomes" id="UP000027238">
    <property type="component" value="Unassembled WGS sequence"/>
</dbReference>
<accession>A0A066X4Y0</accession>
<organism evidence="2 3">
    <name type="scientific">Colletotrichum sublineola</name>
    <name type="common">Sorghum anthracnose fungus</name>
    <dbReference type="NCBI Taxonomy" id="1173701"/>
    <lineage>
        <taxon>Eukaryota</taxon>
        <taxon>Fungi</taxon>
        <taxon>Dikarya</taxon>
        <taxon>Ascomycota</taxon>
        <taxon>Pezizomycotina</taxon>
        <taxon>Sordariomycetes</taxon>
        <taxon>Hypocreomycetidae</taxon>
        <taxon>Glomerellales</taxon>
        <taxon>Glomerellaceae</taxon>
        <taxon>Colletotrichum</taxon>
        <taxon>Colletotrichum graminicola species complex</taxon>
    </lineage>
</organism>
<feature type="compositionally biased region" description="Acidic residues" evidence="1">
    <location>
        <begin position="329"/>
        <end position="339"/>
    </location>
</feature>